<evidence type="ECO:0000313" key="7">
    <source>
        <dbReference type="EMBL" id="VAY88141.1"/>
    </source>
</evidence>
<dbReference type="PANTHER" id="PTHR43525:SF1">
    <property type="entry name" value="PROTEIN MALY"/>
    <property type="match status" value="1"/>
</dbReference>
<dbReference type="Pfam" id="PF00155">
    <property type="entry name" value="Aminotran_1_2"/>
    <property type="match status" value="1"/>
</dbReference>
<reference evidence="7" key="1">
    <citation type="submission" date="2018-10" db="EMBL/GenBank/DDBJ databases">
        <authorList>
            <person name="Aoki K."/>
        </authorList>
    </citation>
    <scope>NUCLEOTIDE SEQUENCE</scope>
</reference>
<dbReference type="AlphaFoldDB" id="A0A3B1E5R1"/>
<dbReference type="GO" id="GO:0030170">
    <property type="term" value="F:pyridoxal phosphate binding"/>
    <property type="evidence" value="ECO:0007669"/>
    <property type="project" value="InterPro"/>
</dbReference>
<sequence length="393" mass="45113">MKSTLREKSNSEKYKLRKKRFGTNDVTPVWVADMDINTPYFVLKAVRKRLKHPILGYEDIPKSLFKSQIKWMKKQHNVNIKLKDMIYLPSVVSSINVTIKSFSDVGDNIIVQTPVYPPFFESIKKHNREVLENKLKQNKNGGYTFDIKDLKSKINKKTKILLLCNPHNPVGRVWTKKELTQILNICVKNNIIVFSDEIHSDLVYSPNKHISFSSLNTNAKNISITATGVGKTFNMAGFAISSIVISNKFLKNKFLHSYNKIHFSQGATLSHIACETAYKKGFKWLEELKIDLYSNYKGLEKLCNKYQKLIKLIPIEATYLAWLDCRGMKLNDKQLNSFFIKDAKLGLSQGISFGGNGSGFMRLNFAVSKTNMIKIINQLEQALKKINFNKRKK</sequence>
<dbReference type="InterPro" id="IPR051798">
    <property type="entry name" value="Class-II_PLP-Dep_Aminotrans"/>
</dbReference>
<dbReference type="Gene3D" id="3.90.1150.10">
    <property type="entry name" value="Aspartate Aminotransferase, domain 1"/>
    <property type="match status" value="1"/>
</dbReference>
<keyword evidence="3" id="KW-0663">Pyridoxal phosphate</keyword>
<dbReference type="NCBIfam" id="TIGR04350">
    <property type="entry name" value="C_S_lyase_PatB"/>
    <property type="match status" value="1"/>
</dbReference>
<protein>
    <recommendedName>
        <fullName evidence="2">cysteine-S-conjugate beta-lyase</fullName>
        <ecNumber evidence="2">4.4.1.13</ecNumber>
    </recommendedName>
</protein>
<dbReference type="InterPro" id="IPR015424">
    <property type="entry name" value="PyrdxlP-dep_Trfase"/>
</dbReference>
<evidence type="ECO:0000256" key="3">
    <source>
        <dbReference type="ARBA" id="ARBA00022898"/>
    </source>
</evidence>
<comment type="similarity">
    <text evidence="5">Belongs to the class-II pyridoxal-phosphate-dependent aminotransferase family. MalY/PatB cystathionine beta-lyase subfamily.</text>
</comment>
<dbReference type="InterPro" id="IPR027619">
    <property type="entry name" value="C-S_lyase_PatB-like"/>
</dbReference>
<gene>
    <name evidence="7" type="ORF">MNB_ARC-1_1321</name>
</gene>
<evidence type="ECO:0000259" key="6">
    <source>
        <dbReference type="Pfam" id="PF00155"/>
    </source>
</evidence>
<organism evidence="7">
    <name type="scientific">hydrothermal vent metagenome</name>
    <dbReference type="NCBI Taxonomy" id="652676"/>
    <lineage>
        <taxon>unclassified sequences</taxon>
        <taxon>metagenomes</taxon>
        <taxon>ecological metagenomes</taxon>
    </lineage>
</organism>
<dbReference type="Gene3D" id="3.40.640.10">
    <property type="entry name" value="Type I PLP-dependent aspartate aminotransferase-like (Major domain)"/>
    <property type="match status" value="1"/>
</dbReference>
<dbReference type="EC" id="4.4.1.13" evidence="2"/>
<dbReference type="CDD" id="cd00609">
    <property type="entry name" value="AAT_like"/>
    <property type="match status" value="1"/>
</dbReference>
<comment type="cofactor">
    <cofactor evidence="1">
        <name>pyridoxal 5'-phosphate</name>
        <dbReference type="ChEBI" id="CHEBI:597326"/>
    </cofactor>
</comment>
<evidence type="ECO:0000256" key="2">
    <source>
        <dbReference type="ARBA" id="ARBA00012224"/>
    </source>
</evidence>
<dbReference type="InterPro" id="IPR015421">
    <property type="entry name" value="PyrdxlP-dep_Trfase_major"/>
</dbReference>
<dbReference type="GO" id="GO:0047804">
    <property type="term" value="F:cysteine-S-conjugate beta-lyase activity"/>
    <property type="evidence" value="ECO:0007669"/>
    <property type="project" value="UniProtKB-EC"/>
</dbReference>
<accession>A0A3B1E5R1</accession>
<evidence type="ECO:0000256" key="5">
    <source>
        <dbReference type="ARBA" id="ARBA00037974"/>
    </source>
</evidence>
<keyword evidence="4 7" id="KW-0456">Lyase</keyword>
<dbReference type="InterPro" id="IPR015422">
    <property type="entry name" value="PyrdxlP-dep_Trfase_small"/>
</dbReference>
<dbReference type="SUPFAM" id="SSF53383">
    <property type="entry name" value="PLP-dependent transferases"/>
    <property type="match status" value="1"/>
</dbReference>
<dbReference type="PANTHER" id="PTHR43525">
    <property type="entry name" value="PROTEIN MALY"/>
    <property type="match status" value="1"/>
</dbReference>
<dbReference type="EMBL" id="UOYO01000047">
    <property type="protein sequence ID" value="VAY88141.1"/>
    <property type="molecule type" value="Genomic_DNA"/>
</dbReference>
<proteinExistence type="inferred from homology"/>
<name>A0A3B1E5R1_9ZZZZ</name>
<dbReference type="InterPro" id="IPR004839">
    <property type="entry name" value="Aminotransferase_I/II_large"/>
</dbReference>
<evidence type="ECO:0000256" key="1">
    <source>
        <dbReference type="ARBA" id="ARBA00001933"/>
    </source>
</evidence>
<evidence type="ECO:0000256" key="4">
    <source>
        <dbReference type="ARBA" id="ARBA00023239"/>
    </source>
</evidence>
<feature type="domain" description="Aminotransferase class I/classII large" evidence="6">
    <location>
        <begin position="39"/>
        <end position="375"/>
    </location>
</feature>